<accession>A0A6J2YAQ9</accession>
<gene>
    <name evidence="2" type="primary">LOC115885508</name>
</gene>
<dbReference type="RefSeq" id="XP_030760316.1">
    <property type="nucleotide sequence ID" value="XM_030904456.1"/>
</dbReference>
<protein>
    <submittedName>
        <fullName evidence="2">Uncharacterized protein LOC115885508</fullName>
    </submittedName>
</protein>
<keyword evidence="1" id="KW-1185">Reference proteome</keyword>
<dbReference type="KEGG" id="soy:115885508"/>
<dbReference type="Proteomes" id="UP000504635">
    <property type="component" value="Unplaced"/>
</dbReference>
<reference evidence="2" key="1">
    <citation type="submission" date="2025-08" db="UniProtKB">
        <authorList>
            <consortium name="RefSeq"/>
        </authorList>
    </citation>
    <scope>IDENTIFICATION</scope>
    <source>
        <tissue evidence="2">Gonads</tissue>
    </source>
</reference>
<proteinExistence type="predicted"/>
<evidence type="ECO:0000313" key="1">
    <source>
        <dbReference type="Proteomes" id="UP000504635"/>
    </source>
</evidence>
<name>A0A6J2YAQ9_SITOR</name>
<sequence length="136" mass="14921">MTDLSNKKPGSFSVGDNVLLGISEFDRGRGDPANLIGVVIAEKDGKFRIGTKHGIADNWLEKNSLQPTKFKRLKLSDVPDHEHNIRMLVRKSSVGSGQGYKRCNCTKTCNSMRCKCLKAGFMCKSACHAGRSCTNT</sequence>
<organism evidence="1 2">
    <name type="scientific">Sitophilus oryzae</name>
    <name type="common">Rice weevil</name>
    <name type="synonym">Curculio oryzae</name>
    <dbReference type="NCBI Taxonomy" id="7048"/>
    <lineage>
        <taxon>Eukaryota</taxon>
        <taxon>Metazoa</taxon>
        <taxon>Ecdysozoa</taxon>
        <taxon>Arthropoda</taxon>
        <taxon>Hexapoda</taxon>
        <taxon>Insecta</taxon>
        <taxon>Pterygota</taxon>
        <taxon>Neoptera</taxon>
        <taxon>Endopterygota</taxon>
        <taxon>Coleoptera</taxon>
        <taxon>Polyphaga</taxon>
        <taxon>Cucujiformia</taxon>
        <taxon>Curculionidae</taxon>
        <taxon>Dryophthorinae</taxon>
        <taxon>Sitophilus</taxon>
    </lineage>
</organism>
<dbReference type="OrthoDB" id="6773637at2759"/>
<dbReference type="GeneID" id="115885508"/>
<dbReference type="InParanoid" id="A0A6J2YAQ9"/>
<evidence type="ECO:0000313" key="2">
    <source>
        <dbReference type="RefSeq" id="XP_030760316.1"/>
    </source>
</evidence>
<dbReference type="AlphaFoldDB" id="A0A6J2YAQ9"/>